<accession>A0A397T7C0</accession>
<name>A0A397T7C0_9GLOM</name>
<organism evidence="1 2">
    <name type="scientific">Glomus cerebriforme</name>
    <dbReference type="NCBI Taxonomy" id="658196"/>
    <lineage>
        <taxon>Eukaryota</taxon>
        <taxon>Fungi</taxon>
        <taxon>Fungi incertae sedis</taxon>
        <taxon>Mucoromycota</taxon>
        <taxon>Glomeromycotina</taxon>
        <taxon>Glomeromycetes</taxon>
        <taxon>Glomerales</taxon>
        <taxon>Glomeraceae</taxon>
        <taxon>Glomus</taxon>
    </lineage>
</organism>
<evidence type="ECO:0000313" key="2">
    <source>
        <dbReference type="Proteomes" id="UP000265703"/>
    </source>
</evidence>
<dbReference type="Proteomes" id="UP000265703">
    <property type="component" value="Unassembled WGS sequence"/>
</dbReference>
<comment type="caution">
    <text evidence="1">The sequence shown here is derived from an EMBL/GenBank/DDBJ whole genome shotgun (WGS) entry which is preliminary data.</text>
</comment>
<protein>
    <submittedName>
        <fullName evidence="1">Uncharacterized protein</fullName>
    </submittedName>
</protein>
<gene>
    <name evidence="1" type="ORF">C1645_818468</name>
</gene>
<dbReference type="AlphaFoldDB" id="A0A397T7C0"/>
<reference evidence="1 2" key="1">
    <citation type="submission" date="2018-06" db="EMBL/GenBank/DDBJ databases">
        <title>Comparative genomics reveals the genomic features of Rhizophagus irregularis, R. cerebriforme, R. diaphanum and Gigaspora rosea, and their symbiotic lifestyle signature.</title>
        <authorList>
            <person name="Morin E."/>
            <person name="San Clemente H."/>
            <person name="Chen E.C.H."/>
            <person name="De La Providencia I."/>
            <person name="Hainaut M."/>
            <person name="Kuo A."/>
            <person name="Kohler A."/>
            <person name="Murat C."/>
            <person name="Tang N."/>
            <person name="Roy S."/>
            <person name="Loubradou J."/>
            <person name="Henrissat B."/>
            <person name="Grigoriev I.V."/>
            <person name="Corradi N."/>
            <person name="Roux C."/>
            <person name="Martin F.M."/>
        </authorList>
    </citation>
    <scope>NUCLEOTIDE SEQUENCE [LARGE SCALE GENOMIC DNA]</scope>
    <source>
        <strain evidence="1 2">DAOM 227022</strain>
    </source>
</reference>
<dbReference type="EMBL" id="QKYT01000088">
    <property type="protein sequence ID" value="RIA94180.1"/>
    <property type="molecule type" value="Genomic_DNA"/>
</dbReference>
<sequence length="153" mass="18064">MSAIQVWEHILKWGIAQNPELPSDPASYSKDDFNTLKNTLQQLYSYKKIIPKEPEQRLLEKLVQKSIDSKIITFQCAELISKWIDKSEISNKTYEFKLIFHGSLLVKIVLYSQMRIRIVLKIITYYDPNYGPAFETDDTFSVKEYEIFQIMEE</sequence>
<keyword evidence="2" id="KW-1185">Reference proteome</keyword>
<evidence type="ECO:0000313" key="1">
    <source>
        <dbReference type="EMBL" id="RIA94180.1"/>
    </source>
</evidence>
<dbReference type="OrthoDB" id="2436510at2759"/>
<proteinExistence type="predicted"/>